<dbReference type="RefSeq" id="WP_245897747.1">
    <property type="nucleotide sequence ID" value="NZ_OMOJ01000001.1"/>
</dbReference>
<dbReference type="InterPro" id="IPR029033">
    <property type="entry name" value="His_PPase_superfam"/>
</dbReference>
<evidence type="ECO:0000256" key="1">
    <source>
        <dbReference type="PIRSR" id="PIRSR613078-2"/>
    </source>
</evidence>
<accession>A0A2R8AP30</accession>
<gene>
    <name evidence="2" type="primary">gpmA_2</name>
    <name evidence="2" type="ORF">PRI8871_00379</name>
</gene>
<dbReference type="Gene3D" id="3.40.50.1240">
    <property type="entry name" value="Phosphoglycerate mutase-like"/>
    <property type="match status" value="1"/>
</dbReference>
<dbReference type="EC" id="5.4.2.11" evidence="2"/>
<dbReference type="SUPFAM" id="SSF53254">
    <property type="entry name" value="Phosphoglycerate mutase-like"/>
    <property type="match status" value="1"/>
</dbReference>
<dbReference type="SMART" id="SM00855">
    <property type="entry name" value="PGAM"/>
    <property type="match status" value="1"/>
</dbReference>
<dbReference type="PANTHER" id="PTHR47623:SF1">
    <property type="entry name" value="OS09G0287300 PROTEIN"/>
    <property type="match status" value="1"/>
</dbReference>
<reference evidence="3" key="1">
    <citation type="submission" date="2018-03" db="EMBL/GenBank/DDBJ databases">
        <authorList>
            <person name="Rodrigo-Torres L."/>
            <person name="Arahal R. D."/>
            <person name="Lucena T."/>
        </authorList>
    </citation>
    <scope>NUCLEOTIDE SEQUENCE [LARGE SCALE GENOMIC DNA]</scope>
    <source>
        <strain evidence="3">CECT 8871</strain>
    </source>
</reference>
<keyword evidence="2" id="KW-0413">Isomerase</keyword>
<name>A0A2R8AP30_9RHOB</name>
<sequence length="168" mass="18413">MRLIAMRHAKSDWSAETGSDHARPLNDRGVKSAKAMGDWLRAHGYLPDLVLCSTATRTRQTLDFLALEAPVQFEDSLYHASACTMLDSVEGATGDTVLLIGHNPGMAEFARKMVRTPPAHPRFHDYPTCATLVMEITAPDWASVDFGMGEVLDFAIPREVIAQTEKAG</sequence>
<dbReference type="Pfam" id="PF00300">
    <property type="entry name" value="His_Phos_1"/>
    <property type="match status" value="1"/>
</dbReference>
<dbReference type="AlphaFoldDB" id="A0A2R8AP30"/>
<dbReference type="EMBL" id="OMOJ01000001">
    <property type="protein sequence ID" value="SPF77793.1"/>
    <property type="molecule type" value="Genomic_DNA"/>
</dbReference>
<dbReference type="CDD" id="cd07067">
    <property type="entry name" value="HP_PGM_like"/>
    <property type="match status" value="1"/>
</dbReference>
<protein>
    <submittedName>
        <fullName evidence="2">2,3-bisphosphoglycerate-dependent phosphoglycerate mutase</fullName>
        <ecNumber evidence="2">5.4.2.11</ecNumber>
    </submittedName>
</protein>
<dbReference type="GO" id="GO:0004619">
    <property type="term" value="F:phosphoglycerate mutase activity"/>
    <property type="evidence" value="ECO:0007669"/>
    <property type="project" value="UniProtKB-EC"/>
</dbReference>
<dbReference type="Proteomes" id="UP000244904">
    <property type="component" value="Unassembled WGS sequence"/>
</dbReference>
<dbReference type="PANTHER" id="PTHR47623">
    <property type="entry name" value="OS09G0287300 PROTEIN"/>
    <property type="match status" value="1"/>
</dbReference>
<dbReference type="InterPro" id="IPR013078">
    <property type="entry name" value="His_Pase_superF_clade-1"/>
</dbReference>
<keyword evidence="3" id="KW-1185">Reference proteome</keyword>
<evidence type="ECO:0000313" key="3">
    <source>
        <dbReference type="Proteomes" id="UP000244904"/>
    </source>
</evidence>
<evidence type="ECO:0000313" key="2">
    <source>
        <dbReference type="EMBL" id="SPF77793.1"/>
    </source>
</evidence>
<proteinExistence type="predicted"/>
<feature type="binding site" evidence="1">
    <location>
        <position position="57"/>
    </location>
    <ligand>
        <name>substrate</name>
    </ligand>
</feature>
<organism evidence="2 3">
    <name type="scientific">Pseudoprimorskyibacter insulae</name>
    <dbReference type="NCBI Taxonomy" id="1695997"/>
    <lineage>
        <taxon>Bacteria</taxon>
        <taxon>Pseudomonadati</taxon>
        <taxon>Pseudomonadota</taxon>
        <taxon>Alphaproteobacteria</taxon>
        <taxon>Rhodobacterales</taxon>
        <taxon>Paracoccaceae</taxon>
        <taxon>Pseudoprimorskyibacter</taxon>
    </lineage>
</organism>